<protein>
    <recommendedName>
        <fullName evidence="2">GH29D-like beta-sandwich domain-containing protein</fullName>
    </recommendedName>
</protein>
<dbReference type="Pfam" id="PF13385">
    <property type="entry name" value="Laminin_G_3"/>
    <property type="match status" value="1"/>
</dbReference>
<dbReference type="Gene3D" id="2.60.40.1220">
    <property type="match status" value="1"/>
</dbReference>
<evidence type="ECO:0000313" key="3">
    <source>
        <dbReference type="EMBL" id="KKM14301.1"/>
    </source>
</evidence>
<sequence length="509" mass="55725">MLWDMEKRRLEIYIDGKLASEKIRTNGEAESDPVWHGAPWSVALPDNAAFSVIKHPDEGGRSASRMDEFYIYDRALSAERIAANMKASMGKTATPIIVPAGRSFHDSLTVKLTGHWGGVTHRYTLDGAEPGERSSEYTGPITIAKTTTIKVRSFMDGFTPSDVATAELKSLGPDRRKPTVRRVLAVNDPKTVLVIFDKDVDRATAEDTKNYSLGGKVHLARANLGKHGRTVTLTASAPLPAGAQRISIKGIKDTSPAANVMAEVTGKTFELRHLPGLVSWWTFDVLDGPFLKDIGPARIDGTAYHEVNVRKAVRVPGRSGKALYLRDPKDFADLTKYVDEPDSTNLDDKSVDQKSPLNTDAGTVCLWLKAPPRKDGSRNVLNKTYAYTISIYRNCLMVSGNGWRSKPGDPALTIADDKWHHVALVFENKAKDGAKLYIDGELKTAVTPRFLRHVQTRVQLCAPVGWGGGLVNLDAAIDEVMFFNRKLSDAEVGQLHKTGFLSPPAGPAK</sequence>
<evidence type="ECO:0000256" key="1">
    <source>
        <dbReference type="ARBA" id="ARBA00022729"/>
    </source>
</evidence>
<dbReference type="InterPro" id="IPR014755">
    <property type="entry name" value="Cu-Rt/internalin_Ig-like"/>
</dbReference>
<accession>A0A0F9HFR5</accession>
<evidence type="ECO:0000259" key="2">
    <source>
        <dbReference type="Pfam" id="PF13290"/>
    </source>
</evidence>
<name>A0A0F9HFR5_9ZZZZ</name>
<feature type="domain" description="GH29D-like beta-sandwich" evidence="2">
    <location>
        <begin position="99"/>
        <end position="165"/>
    </location>
</feature>
<comment type="caution">
    <text evidence="3">The sequence shown here is derived from an EMBL/GenBank/DDBJ whole genome shotgun (WGS) entry which is preliminary data.</text>
</comment>
<proteinExistence type="predicted"/>
<reference evidence="3" key="1">
    <citation type="journal article" date="2015" name="Nature">
        <title>Complex archaea that bridge the gap between prokaryotes and eukaryotes.</title>
        <authorList>
            <person name="Spang A."/>
            <person name="Saw J.H."/>
            <person name="Jorgensen S.L."/>
            <person name="Zaremba-Niedzwiedzka K."/>
            <person name="Martijn J."/>
            <person name="Lind A.E."/>
            <person name="van Eijk R."/>
            <person name="Schleper C."/>
            <person name="Guy L."/>
            <person name="Ettema T.J."/>
        </authorList>
    </citation>
    <scope>NUCLEOTIDE SEQUENCE</scope>
</reference>
<dbReference type="SUPFAM" id="SSF49899">
    <property type="entry name" value="Concanavalin A-like lectins/glucanases"/>
    <property type="match status" value="2"/>
</dbReference>
<keyword evidence="1" id="KW-0732">Signal</keyword>
<organism evidence="3">
    <name type="scientific">marine sediment metagenome</name>
    <dbReference type="NCBI Taxonomy" id="412755"/>
    <lineage>
        <taxon>unclassified sequences</taxon>
        <taxon>metagenomes</taxon>
        <taxon>ecological metagenomes</taxon>
    </lineage>
</organism>
<dbReference type="InterPro" id="IPR013320">
    <property type="entry name" value="ConA-like_dom_sf"/>
</dbReference>
<dbReference type="Gene3D" id="2.60.120.200">
    <property type="match status" value="2"/>
</dbReference>
<dbReference type="EMBL" id="LAZR01015178">
    <property type="protein sequence ID" value="KKM14301.1"/>
    <property type="molecule type" value="Genomic_DNA"/>
</dbReference>
<dbReference type="Pfam" id="PF13290">
    <property type="entry name" value="CHB_HEX_C_1"/>
    <property type="match status" value="1"/>
</dbReference>
<dbReference type="AlphaFoldDB" id="A0A0F9HFR5"/>
<gene>
    <name evidence="3" type="ORF">LCGC14_1707490</name>
</gene>
<dbReference type="InterPro" id="IPR059177">
    <property type="entry name" value="GH29D-like_dom"/>
</dbReference>